<feature type="domain" description="FAD-binding FR-type" evidence="4">
    <location>
        <begin position="6"/>
        <end position="105"/>
    </location>
</feature>
<comment type="caution">
    <text evidence="5">The sequence shown here is derived from an EMBL/GenBank/DDBJ whole genome shotgun (WGS) entry which is preliminary data.</text>
</comment>
<dbReference type="Pfam" id="PF00970">
    <property type="entry name" value="FAD_binding_6"/>
    <property type="match status" value="1"/>
</dbReference>
<dbReference type="SUPFAM" id="SSF52343">
    <property type="entry name" value="Ferredoxin reductase-like, C-terminal NADP-linked domain"/>
    <property type="match status" value="1"/>
</dbReference>
<accession>A0ABX0FPS8</accession>
<dbReference type="PRINTS" id="PR00371">
    <property type="entry name" value="FPNCR"/>
</dbReference>
<dbReference type="InterPro" id="IPR050415">
    <property type="entry name" value="MRET"/>
</dbReference>
<dbReference type="EMBL" id="JAADJT010000009">
    <property type="protein sequence ID" value="NGZ86483.1"/>
    <property type="molecule type" value="Genomic_DNA"/>
</dbReference>
<dbReference type="PANTHER" id="PTHR47354">
    <property type="entry name" value="NADH OXIDOREDUCTASE HCR"/>
    <property type="match status" value="1"/>
</dbReference>
<reference evidence="6" key="1">
    <citation type="submission" date="2023-07" db="EMBL/GenBank/DDBJ databases">
        <title>Duganella aceri sp. nov., isolated from tree sap.</title>
        <authorList>
            <person name="Kim I.S."/>
        </authorList>
    </citation>
    <scope>NUCLEOTIDE SEQUENCE [LARGE SCALE GENOMIC DNA]</scope>
    <source>
        <strain evidence="6">SAP-35</strain>
    </source>
</reference>
<evidence type="ECO:0000259" key="4">
    <source>
        <dbReference type="PROSITE" id="PS51384"/>
    </source>
</evidence>
<dbReference type="RefSeq" id="WP_166106328.1">
    <property type="nucleotide sequence ID" value="NZ_JAADJT010000009.1"/>
</dbReference>
<dbReference type="InterPro" id="IPR017938">
    <property type="entry name" value="Riboflavin_synthase-like_b-brl"/>
</dbReference>
<gene>
    <name evidence="5" type="ORF">GW587_19755</name>
</gene>
<dbReference type="PANTHER" id="PTHR47354:SF5">
    <property type="entry name" value="PROTEIN RFBI"/>
    <property type="match status" value="1"/>
</dbReference>
<dbReference type="InterPro" id="IPR039261">
    <property type="entry name" value="FNR_nucleotide-bd"/>
</dbReference>
<dbReference type="Pfam" id="PF00175">
    <property type="entry name" value="NAD_binding_1"/>
    <property type="match status" value="1"/>
</dbReference>
<keyword evidence="2" id="KW-0479">Metal-binding</keyword>
<evidence type="ECO:0000313" key="5">
    <source>
        <dbReference type="EMBL" id="NGZ86483.1"/>
    </source>
</evidence>
<dbReference type="InterPro" id="IPR017927">
    <property type="entry name" value="FAD-bd_FR_type"/>
</dbReference>
<keyword evidence="2" id="KW-0408">Iron</keyword>
<dbReference type="PRINTS" id="PR00410">
    <property type="entry name" value="PHEHYDRXLASE"/>
</dbReference>
<organism evidence="5 6">
    <name type="scientific">Duganella aceris</name>
    <dbReference type="NCBI Taxonomy" id="2703883"/>
    <lineage>
        <taxon>Bacteria</taxon>
        <taxon>Pseudomonadati</taxon>
        <taxon>Pseudomonadota</taxon>
        <taxon>Betaproteobacteria</taxon>
        <taxon>Burkholderiales</taxon>
        <taxon>Oxalobacteraceae</taxon>
        <taxon>Telluria group</taxon>
        <taxon>Duganella</taxon>
    </lineage>
</organism>
<comment type="cofactor">
    <cofactor evidence="3">
        <name>[2Fe-2S] cluster</name>
        <dbReference type="ChEBI" id="CHEBI:190135"/>
    </cofactor>
</comment>
<evidence type="ECO:0000313" key="6">
    <source>
        <dbReference type="Proteomes" id="UP000666369"/>
    </source>
</evidence>
<dbReference type="InterPro" id="IPR008333">
    <property type="entry name" value="Cbr1-like_FAD-bd_dom"/>
</dbReference>
<protein>
    <recommendedName>
        <fullName evidence="4">FAD-binding FR-type domain-containing protein</fullName>
    </recommendedName>
</protein>
<dbReference type="PROSITE" id="PS51384">
    <property type="entry name" value="FAD_FR"/>
    <property type="match status" value="1"/>
</dbReference>
<keyword evidence="6" id="KW-1185">Reference proteome</keyword>
<proteinExistence type="predicted"/>
<name>A0ABX0FPS8_9BURK</name>
<dbReference type="Gene3D" id="3.40.50.80">
    <property type="entry name" value="Nucleotide-binding domain of ferredoxin-NADP reductase (FNR) module"/>
    <property type="match status" value="1"/>
</dbReference>
<evidence type="ECO:0000256" key="3">
    <source>
        <dbReference type="ARBA" id="ARBA00034078"/>
    </source>
</evidence>
<dbReference type="InterPro" id="IPR001709">
    <property type="entry name" value="Flavoprot_Pyr_Nucl_cyt_Rdtase"/>
</dbReference>
<dbReference type="Proteomes" id="UP000666369">
    <property type="component" value="Unassembled WGS sequence"/>
</dbReference>
<evidence type="ECO:0000256" key="1">
    <source>
        <dbReference type="ARBA" id="ARBA00001974"/>
    </source>
</evidence>
<comment type="cofactor">
    <cofactor evidence="1">
        <name>FAD</name>
        <dbReference type="ChEBI" id="CHEBI:57692"/>
    </cofactor>
</comment>
<dbReference type="SUPFAM" id="SSF63380">
    <property type="entry name" value="Riboflavin synthase domain-like"/>
    <property type="match status" value="1"/>
</dbReference>
<evidence type="ECO:0000256" key="2">
    <source>
        <dbReference type="ARBA" id="ARBA00022714"/>
    </source>
</evidence>
<keyword evidence="2" id="KW-0001">2Fe-2S</keyword>
<dbReference type="InterPro" id="IPR001433">
    <property type="entry name" value="OxRdtase_FAD/NAD-bd"/>
</dbReference>
<keyword evidence="2" id="KW-0411">Iron-sulfur</keyword>
<sequence length="246" mass="27018">MESPPANAVEMPVLSIDRLDAGVLLLKIDGAAHPIRYREGQFVSIELPNGDLRPCAPAQPCDPDGQLELHLRLRPDDAMAHWLARGVEPGDRLRLHGPYGDCVWRPAASDEPVIMLATGTGIAPLHAMLMRELANYGDAPISLYWGGRTLSDLYLLEHFERLARIAPRFTFIPVLSRPAPRWRGARGHVQQAAAQRHPDLRNGRVYACGAPAMVRDARLLLQGRGLPDHRFSALAFEPACASKAVA</sequence>
<dbReference type="Gene3D" id="2.40.30.10">
    <property type="entry name" value="Translation factors"/>
    <property type="match status" value="1"/>
</dbReference>